<dbReference type="EMBL" id="SDHW01000006">
    <property type="protein sequence ID" value="RXK58548.1"/>
    <property type="molecule type" value="Genomic_DNA"/>
</dbReference>
<name>A0A4Q1CF68_9BACT</name>
<sequence>MTSYHKQTPITSYTVDKNVIEHLEEYLKNNVFDILNLESNGSGYRDKSDFSITLHDSNGIEKYASIKECKLPLFRNDIKGITIEQQIYIDHKELKVSLRFGDKQENSDLAISLTDDNAREKVSALEQGMYLILNSYKNINKVFYPPQIITTMLIFGGFFSGILALNSDYTTKARLLFGVTFFSIAFYCVIIPSLFKTFSSFDTNKQKQLDKWFTWLISAFLGFLVFSTVLTEFRRKIWGF</sequence>
<keyword evidence="1" id="KW-0812">Transmembrane</keyword>
<dbReference type="Proteomes" id="UP000290204">
    <property type="component" value="Unassembled WGS sequence"/>
</dbReference>
<proteinExistence type="predicted"/>
<dbReference type="RefSeq" id="WP_129132349.1">
    <property type="nucleotide sequence ID" value="NZ_SDHW01000006.1"/>
</dbReference>
<protein>
    <submittedName>
        <fullName evidence="2">Uncharacterized protein</fullName>
    </submittedName>
</protein>
<keyword evidence="1" id="KW-1133">Transmembrane helix</keyword>
<feature type="transmembrane region" description="Helical" evidence="1">
    <location>
        <begin position="175"/>
        <end position="195"/>
    </location>
</feature>
<reference evidence="2 3" key="1">
    <citation type="submission" date="2019-01" db="EMBL/GenBank/DDBJ databases">
        <title>Lacibacter sp. strain TTM-7.</title>
        <authorList>
            <person name="Chen W.-M."/>
        </authorList>
    </citation>
    <scope>NUCLEOTIDE SEQUENCE [LARGE SCALE GENOMIC DNA]</scope>
    <source>
        <strain evidence="2 3">TTM-7</strain>
    </source>
</reference>
<dbReference type="AlphaFoldDB" id="A0A4Q1CF68"/>
<comment type="caution">
    <text evidence="2">The sequence shown here is derived from an EMBL/GenBank/DDBJ whole genome shotgun (WGS) entry which is preliminary data.</text>
</comment>
<feature type="transmembrane region" description="Helical" evidence="1">
    <location>
        <begin position="215"/>
        <end position="233"/>
    </location>
</feature>
<evidence type="ECO:0000313" key="3">
    <source>
        <dbReference type="Proteomes" id="UP000290204"/>
    </source>
</evidence>
<gene>
    <name evidence="2" type="ORF">ESA94_18120</name>
</gene>
<feature type="transmembrane region" description="Helical" evidence="1">
    <location>
        <begin position="143"/>
        <end position="163"/>
    </location>
</feature>
<evidence type="ECO:0000256" key="1">
    <source>
        <dbReference type="SAM" id="Phobius"/>
    </source>
</evidence>
<accession>A0A4Q1CF68</accession>
<keyword evidence="3" id="KW-1185">Reference proteome</keyword>
<keyword evidence="1" id="KW-0472">Membrane</keyword>
<organism evidence="2 3">
    <name type="scientific">Lacibacter luteus</name>
    <dbReference type="NCBI Taxonomy" id="2508719"/>
    <lineage>
        <taxon>Bacteria</taxon>
        <taxon>Pseudomonadati</taxon>
        <taxon>Bacteroidota</taxon>
        <taxon>Chitinophagia</taxon>
        <taxon>Chitinophagales</taxon>
        <taxon>Chitinophagaceae</taxon>
        <taxon>Lacibacter</taxon>
    </lineage>
</organism>
<evidence type="ECO:0000313" key="2">
    <source>
        <dbReference type="EMBL" id="RXK58548.1"/>
    </source>
</evidence>